<accession>A0ACD3BAP7</accession>
<gene>
    <name evidence="1" type="ORF">BDN72DRAFT_672147</name>
</gene>
<protein>
    <submittedName>
        <fullName evidence="1">Uncharacterized protein</fullName>
    </submittedName>
</protein>
<organism evidence="1 2">
    <name type="scientific">Pluteus cervinus</name>
    <dbReference type="NCBI Taxonomy" id="181527"/>
    <lineage>
        <taxon>Eukaryota</taxon>
        <taxon>Fungi</taxon>
        <taxon>Dikarya</taxon>
        <taxon>Basidiomycota</taxon>
        <taxon>Agaricomycotina</taxon>
        <taxon>Agaricomycetes</taxon>
        <taxon>Agaricomycetidae</taxon>
        <taxon>Agaricales</taxon>
        <taxon>Pluteineae</taxon>
        <taxon>Pluteaceae</taxon>
        <taxon>Pluteus</taxon>
    </lineage>
</organism>
<reference evidence="1 2" key="1">
    <citation type="journal article" date="2019" name="Nat. Ecol. Evol.">
        <title>Megaphylogeny resolves global patterns of mushroom evolution.</title>
        <authorList>
            <person name="Varga T."/>
            <person name="Krizsan K."/>
            <person name="Foldi C."/>
            <person name="Dima B."/>
            <person name="Sanchez-Garcia M."/>
            <person name="Sanchez-Ramirez S."/>
            <person name="Szollosi G.J."/>
            <person name="Szarkandi J.G."/>
            <person name="Papp V."/>
            <person name="Albert L."/>
            <person name="Andreopoulos W."/>
            <person name="Angelini C."/>
            <person name="Antonin V."/>
            <person name="Barry K.W."/>
            <person name="Bougher N.L."/>
            <person name="Buchanan P."/>
            <person name="Buyck B."/>
            <person name="Bense V."/>
            <person name="Catcheside P."/>
            <person name="Chovatia M."/>
            <person name="Cooper J."/>
            <person name="Damon W."/>
            <person name="Desjardin D."/>
            <person name="Finy P."/>
            <person name="Geml J."/>
            <person name="Haridas S."/>
            <person name="Hughes K."/>
            <person name="Justo A."/>
            <person name="Karasinski D."/>
            <person name="Kautmanova I."/>
            <person name="Kiss B."/>
            <person name="Kocsube S."/>
            <person name="Kotiranta H."/>
            <person name="LaButti K.M."/>
            <person name="Lechner B.E."/>
            <person name="Liimatainen K."/>
            <person name="Lipzen A."/>
            <person name="Lukacs Z."/>
            <person name="Mihaltcheva S."/>
            <person name="Morgado L.N."/>
            <person name="Niskanen T."/>
            <person name="Noordeloos M.E."/>
            <person name="Ohm R.A."/>
            <person name="Ortiz-Santana B."/>
            <person name="Ovrebo C."/>
            <person name="Racz N."/>
            <person name="Riley R."/>
            <person name="Savchenko A."/>
            <person name="Shiryaev A."/>
            <person name="Soop K."/>
            <person name="Spirin V."/>
            <person name="Szebenyi C."/>
            <person name="Tomsovsky M."/>
            <person name="Tulloss R.E."/>
            <person name="Uehling J."/>
            <person name="Grigoriev I.V."/>
            <person name="Vagvolgyi C."/>
            <person name="Papp T."/>
            <person name="Martin F.M."/>
            <person name="Miettinen O."/>
            <person name="Hibbett D.S."/>
            <person name="Nagy L.G."/>
        </authorList>
    </citation>
    <scope>NUCLEOTIDE SEQUENCE [LARGE SCALE GENOMIC DNA]</scope>
    <source>
        <strain evidence="1 2">NL-1719</strain>
    </source>
</reference>
<evidence type="ECO:0000313" key="1">
    <source>
        <dbReference type="EMBL" id="TFK74682.1"/>
    </source>
</evidence>
<keyword evidence="2" id="KW-1185">Reference proteome</keyword>
<name>A0ACD3BAP7_9AGAR</name>
<dbReference type="Proteomes" id="UP000308600">
    <property type="component" value="Unassembled WGS sequence"/>
</dbReference>
<proteinExistence type="predicted"/>
<dbReference type="EMBL" id="ML208267">
    <property type="protein sequence ID" value="TFK74682.1"/>
    <property type="molecule type" value="Genomic_DNA"/>
</dbReference>
<evidence type="ECO:0000313" key="2">
    <source>
        <dbReference type="Proteomes" id="UP000308600"/>
    </source>
</evidence>
<sequence length="119" mass="13493">MVMSNEYHVKEWLVPGLNELAKRAAPISFEKGSKIGFDIALKLAAIRGKRRTDSRCTSTTWARPGSTSSRSGRHLPVSFNEKFQPPPFAGFQPLSQPEYICNSSKASRYEFPRFHYEDP</sequence>